<keyword evidence="3" id="KW-1185">Reference proteome</keyword>
<evidence type="ECO:0000313" key="2">
    <source>
        <dbReference type="EMBL" id="KAJ1949538.1"/>
    </source>
</evidence>
<evidence type="ECO:0000313" key="3">
    <source>
        <dbReference type="Proteomes" id="UP001150925"/>
    </source>
</evidence>
<dbReference type="Proteomes" id="UP001150925">
    <property type="component" value="Unassembled WGS sequence"/>
</dbReference>
<sequence>VTSPSTSSLSSSPDSLSEPTTPGALSEKSDSTQNDEVLSKISHIKSHITRELEGKYGLKSDNIRFLGVVNATENNLLIVHYQQMANGLPIINTESFDVYNTGDKSVYQQRRLIGVQELRGKFPKRDNPQDLESVVDRAMFALDKYNSFQVLEIVPGTSSEEQSTDTSTLPNLERTNFMVQVKGTNLATNKLKAIPVYYRHQDDTLEPMYKMEVNLKDNDYVVYINPFDTESILKFSLRFNFPTNSGPEPYSNANSEATPSSTRSKRLSKYYGTWSSSLSSAIINAAGLQSAESASSFTILVKLTKDSESAREEISMTTPPK</sequence>
<feature type="non-terminal residue" evidence="2">
    <location>
        <position position="1"/>
    </location>
</feature>
<comment type="caution">
    <text evidence="2">The sequence shown here is derived from an EMBL/GenBank/DDBJ whole genome shotgun (WGS) entry which is preliminary data.</text>
</comment>
<dbReference type="EMBL" id="JANBPY010003988">
    <property type="protein sequence ID" value="KAJ1949538.1"/>
    <property type="molecule type" value="Genomic_DNA"/>
</dbReference>
<accession>A0A9W8AK81</accession>
<feature type="region of interest" description="Disordered" evidence="1">
    <location>
        <begin position="1"/>
        <end position="36"/>
    </location>
</feature>
<feature type="non-terminal residue" evidence="2">
    <location>
        <position position="321"/>
    </location>
</feature>
<feature type="compositionally biased region" description="Low complexity" evidence="1">
    <location>
        <begin position="1"/>
        <end position="22"/>
    </location>
</feature>
<gene>
    <name evidence="2" type="ORF">IWQ62_006716</name>
</gene>
<protein>
    <submittedName>
        <fullName evidence="2">Uncharacterized protein</fullName>
    </submittedName>
</protein>
<dbReference type="AlphaFoldDB" id="A0A9W8AK81"/>
<reference evidence="2" key="1">
    <citation type="submission" date="2022-07" db="EMBL/GenBank/DDBJ databases">
        <title>Phylogenomic reconstructions and comparative analyses of Kickxellomycotina fungi.</title>
        <authorList>
            <person name="Reynolds N.K."/>
            <person name="Stajich J.E."/>
            <person name="Barry K."/>
            <person name="Grigoriev I.V."/>
            <person name="Crous P."/>
            <person name="Smith M.E."/>
        </authorList>
    </citation>
    <scope>NUCLEOTIDE SEQUENCE</scope>
    <source>
        <strain evidence="2">RSA 1196</strain>
    </source>
</reference>
<organism evidence="2 3">
    <name type="scientific">Dispira parvispora</name>
    <dbReference type="NCBI Taxonomy" id="1520584"/>
    <lineage>
        <taxon>Eukaryota</taxon>
        <taxon>Fungi</taxon>
        <taxon>Fungi incertae sedis</taxon>
        <taxon>Zoopagomycota</taxon>
        <taxon>Kickxellomycotina</taxon>
        <taxon>Dimargaritomycetes</taxon>
        <taxon>Dimargaritales</taxon>
        <taxon>Dimargaritaceae</taxon>
        <taxon>Dispira</taxon>
    </lineage>
</organism>
<name>A0A9W8AK81_9FUNG</name>
<evidence type="ECO:0000256" key="1">
    <source>
        <dbReference type="SAM" id="MobiDB-lite"/>
    </source>
</evidence>
<proteinExistence type="predicted"/>